<protein>
    <recommendedName>
        <fullName evidence="4">N-acetyltransferase domain-containing protein</fullName>
    </recommendedName>
</protein>
<dbReference type="PROSITE" id="PS51186">
    <property type="entry name" value="GNAT"/>
    <property type="match status" value="1"/>
</dbReference>
<dbReference type="CDD" id="cd04301">
    <property type="entry name" value="NAT_SF"/>
    <property type="match status" value="1"/>
</dbReference>
<dbReference type="InterPro" id="IPR051635">
    <property type="entry name" value="SNAT-like"/>
</dbReference>
<evidence type="ECO:0000256" key="3">
    <source>
        <dbReference type="SAM" id="MobiDB-lite"/>
    </source>
</evidence>
<evidence type="ECO:0000313" key="6">
    <source>
        <dbReference type="Proteomes" id="UP000294003"/>
    </source>
</evidence>
<comment type="caution">
    <text evidence="5">The sequence shown here is derived from an EMBL/GenBank/DDBJ whole genome shotgun (WGS) entry which is preliminary data.</text>
</comment>
<keyword evidence="6" id="KW-1185">Reference proteome</keyword>
<evidence type="ECO:0000313" key="5">
    <source>
        <dbReference type="EMBL" id="RYO77097.1"/>
    </source>
</evidence>
<feature type="region of interest" description="Disordered" evidence="3">
    <location>
        <begin position="1"/>
        <end position="30"/>
    </location>
</feature>
<dbReference type="Gene3D" id="3.40.630.30">
    <property type="match status" value="1"/>
</dbReference>
<dbReference type="Proteomes" id="UP000294003">
    <property type="component" value="Unassembled WGS sequence"/>
</dbReference>
<keyword evidence="1" id="KW-0808">Transferase</keyword>
<reference evidence="5 6" key="1">
    <citation type="submission" date="2018-06" db="EMBL/GenBank/DDBJ databases">
        <title>Complete Genomes of Monosporascus.</title>
        <authorList>
            <person name="Robinson A.J."/>
            <person name="Natvig D.O."/>
        </authorList>
    </citation>
    <scope>NUCLEOTIDE SEQUENCE [LARGE SCALE GENOMIC DNA]</scope>
    <source>
        <strain evidence="5 6">CBS 609.92</strain>
    </source>
</reference>
<dbReference type="SUPFAM" id="SSF55729">
    <property type="entry name" value="Acyl-CoA N-acyltransferases (Nat)"/>
    <property type="match status" value="1"/>
</dbReference>
<dbReference type="PANTHER" id="PTHR10908:SF0">
    <property type="entry name" value="SEROTONIN N-ACETYLTRANSFERASE"/>
    <property type="match status" value="1"/>
</dbReference>
<evidence type="ECO:0000259" key="4">
    <source>
        <dbReference type="PROSITE" id="PS51186"/>
    </source>
</evidence>
<name>A0ABY0GU38_9PEZI</name>
<accession>A0ABY0GU38</accession>
<sequence length="280" mass="30631">MSGSSPIRTLEDAMTAVKSGPDDAVDDSEDLDDDYVEVQKTISGGRRRQSKSLVQEILPFTFSPLIRPLTVRDVECCTALENAAFTNPEHRCTREKFEYRLSTCPELSLGVFCTIVPSVAEEMGFEIDTLETANVVETARPNHAKSVLFAHIVSTKSDGLVVADNDMDYPRDWKTRVPSASDVGHKEAGRTVCLHSLAVHPKLQGCGLGKMLMKAYLQQIKNSGVAGRISLIAQEDLVKYYAKHGFQNLGPSKATYGGGGWYDMVRRAAPVSARASKTTD</sequence>
<dbReference type="EMBL" id="QJNS01000500">
    <property type="protein sequence ID" value="RYO77097.1"/>
    <property type="molecule type" value="Genomic_DNA"/>
</dbReference>
<dbReference type="InterPro" id="IPR016181">
    <property type="entry name" value="Acyl_CoA_acyltransferase"/>
</dbReference>
<keyword evidence="2" id="KW-0012">Acyltransferase</keyword>
<proteinExistence type="predicted"/>
<evidence type="ECO:0000256" key="1">
    <source>
        <dbReference type="ARBA" id="ARBA00022679"/>
    </source>
</evidence>
<dbReference type="Pfam" id="PF13673">
    <property type="entry name" value="Acetyltransf_10"/>
    <property type="match status" value="1"/>
</dbReference>
<organism evidence="5 6">
    <name type="scientific">Monosporascus cannonballus</name>
    <dbReference type="NCBI Taxonomy" id="155416"/>
    <lineage>
        <taxon>Eukaryota</taxon>
        <taxon>Fungi</taxon>
        <taxon>Dikarya</taxon>
        <taxon>Ascomycota</taxon>
        <taxon>Pezizomycotina</taxon>
        <taxon>Sordariomycetes</taxon>
        <taxon>Xylariomycetidae</taxon>
        <taxon>Xylariales</taxon>
        <taxon>Xylariales incertae sedis</taxon>
        <taxon>Monosporascus</taxon>
    </lineage>
</organism>
<gene>
    <name evidence="5" type="ORF">DL762_009480</name>
</gene>
<dbReference type="PANTHER" id="PTHR10908">
    <property type="entry name" value="SEROTONIN N-ACETYLTRANSFERASE"/>
    <property type="match status" value="1"/>
</dbReference>
<feature type="domain" description="N-acetyltransferase" evidence="4">
    <location>
        <begin position="64"/>
        <end position="269"/>
    </location>
</feature>
<dbReference type="InterPro" id="IPR000182">
    <property type="entry name" value="GNAT_dom"/>
</dbReference>
<evidence type="ECO:0000256" key="2">
    <source>
        <dbReference type="ARBA" id="ARBA00023315"/>
    </source>
</evidence>